<accession>A0A196SMC0</accession>
<evidence type="ECO:0000313" key="3">
    <source>
        <dbReference type="Proteomes" id="UP000078348"/>
    </source>
</evidence>
<proteinExistence type="predicted"/>
<organism evidence="2 3">
    <name type="scientific">Blastocystis sp. subtype 1 (strain ATCC 50177 / NandII)</name>
    <dbReference type="NCBI Taxonomy" id="478820"/>
    <lineage>
        <taxon>Eukaryota</taxon>
        <taxon>Sar</taxon>
        <taxon>Stramenopiles</taxon>
        <taxon>Bigyra</taxon>
        <taxon>Opalozoa</taxon>
        <taxon>Opalinata</taxon>
        <taxon>Blastocystidae</taxon>
        <taxon>Blastocystis</taxon>
    </lineage>
</organism>
<evidence type="ECO:0000256" key="1">
    <source>
        <dbReference type="SAM" id="Phobius"/>
    </source>
</evidence>
<reference evidence="2 3" key="1">
    <citation type="submission" date="2016-05" db="EMBL/GenBank/DDBJ databases">
        <title>Nuclear genome of Blastocystis sp. subtype 1 NandII.</title>
        <authorList>
            <person name="Gentekaki E."/>
            <person name="Curtis B."/>
            <person name="Stairs C."/>
            <person name="Eme L."/>
            <person name="Herman E."/>
            <person name="Klimes V."/>
            <person name="Arias M.C."/>
            <person name="Elias M."/>
            <person name="Hilliou F."/>
            <person name="Klute M."/>
            <person name="Malik S.-B."/>
            <person name="Pightling A."/>
            <person name="Rachubinski R."/>
            <person name="Salas D."/>
            <person name="Schlacht A."/>
            <person name="Suga H."/>
            <person name="Archibald J."/>
            <person name="Ball S.G."/>
            <person name="Clark G."/>
            <person name="Dacks J."/>
            <person name="Van Der Giezen M."/>
            <person name="Tsaousis A."/>
            <person name="Roger A."/>
        </authorList>
    </citation>
    <scope>NUCLEOTIDE SEQUENCE [LARGE SCALE GENOMIC DNA]</scope>
    <source>
        <strain evidence="3">ATCC 50177 / NandII</strain>
    </source>
</reference>
<feature type="transmembrane region" description="Helical" evidence="1">
    <location>
        <begin position="6"/>
        <end position="26"/>
    </location>
</feature>
<dbReference type="InterPro" id="IPR011256">
    <property type="entry name" value="Reg_factor_effector_dom_sf"/>
</dbReference>
<keyword evidence="1" id="KW-1133">Transmembrane helix</keyword>
<sequence length="201" mass="22555">MEDYYLWILAGGVGAILLVLLSYMGFFSKMACNAEETDEMILAYTNIEAPYAEMEKQSIELRKKLKEVLNDESIIGKGVNVYYDDPRFSPEVARWAVGYMVPESVLDILALNSISYVRIPAGKCLVVKFPYRNVFSYGLGARKAFDTMVQTANAKSIVINTPPMVVYGDELTAIRYILYLNHADIIHSMCDSPFDVLSASM</sequence>
<protein>
    <submittedName>
        <fullName evidence="2">Uncharacterized protein</fullName>
    </submittedName>
</protein>
<dbReference type="AlphaFoldDB" id="A0A196SMC0"/>
<dbReference type="SUPFAM" id="SSF55136">
    <property type="entry name" value="Probable bacterial effector-binding domain"/>
    <property type="match status" value="1"/>
</dbReference>
<name>A0A196SMC0_BLAHN</name>
<dbReference type="Gene3D" id="3.20.80.10">
    <property type="entry name" value="Regulatory factor, effector binding domain"/>
    <property type="match status" value="1"/>
</dbReference>
<dbReference type="OrthoDB" id="10485787at2759"/>
<gene>
    <name evidence="2" type="ORF">AV274_1196</name>
</gene>
<dbReference type="EMBL" id="LXWW01000047">
    <property type="protein sequence ID" value="OAO17039.1"/>
    <property type="molecule type" value="Genomic_DNA"/>
</dbReference>
<keyword evidence="1" id="KW-0812">Transmembrane</keyword>
<evidence type="ECO:0000313" key="2">
    <source>
        <dbReference type="EMBL" id="OAO17039.1"/>
    </source>
</evidence>
<keyword evidence="3" id="KW-1185">Reference proteome</keyword>
<dbReference type="Proteomes" id="UP000078348">
    <property type="component" value="Unassembled WGS sequence"/>
</dbReference>
<comment type="caution">
    <text evidence="2">The sequence shown here is derived from an EMBL/GenBank/DDBJ whole genome shotgun (WGS) entry which is preliminary data.</text>
</comment>
<keyword evidence="1" id="KW-0472">Membrane</keyword>